<dbReference type="AlphaFoldDB" id="A0A382IQL3"/>
<feature type="non-terminal residue" evidence="1">
    <location>
        <position position="1"/>
    </location>
</feature>
<reference evidence="1" key="1">
    <citation type="submission" date="2018-05" db="EMBL/GenBank/DDBJ databases">
        <authorList>
            <person name="Lanie J.A."/>
            <person name="Ng W.-L."/>
            <person name="Kazmierczak K.M."/>
            <person name="Andrzejewski T.M."/>
            <person name="Davidsen T.M."/>
            <person name="Wayne K.J."/>
            <person name="Tettelin H."/>
            <person name="Glass J.I."/>
            <person name="Rusch D."/>
            <person name="Podicherti R."/>
            <person name="Tsui H.-C.T."/>
            <person name="Winkler M.E."/>
        </authorList>
    </citation>
    <scope>NUCLEOTIDE SEQUENCE</scope>
</reference>
<dbReference type="EMBL" id="UINC01068926">
    <property type="protein sequence ID" value="SVC01906.1"/>
    <property type="molecule type" value="Genomic_DNA"/>
</dbReference>
<accession>A0A382IQL3</accession>
<organism evidence="1">
    <name type="scientific">marine metagenome</name>
    <dbReference type="NCBI Taxonomy" id="408172"/>
    <lineage>
        <taxon>unclassified sequences</taxon>
        <taxon>metagenomes</taxon>
        <taxon>ecological metagenomes</taxon>
    </lineage>
</organism>
<name>A0A382IQL3_9ZZZZ</name>
<protein>
    <submittedName>
        <fullName evidence="1">Uncharacterized protein</fullName>
    </submittedName>
</protein>
<evidence type="ECO:0000313" key="1">
    <source>
        <dbReference type="EMBL" id="SVC01906.1"/>
    </source>
</evidence>
<feature type="non-terminal residue" evidence="1">
    <location>
        <position position="235"/>
    </location>
</feature>
<sequence>MIHRFPTLVVILSFCIVGCLTEKSEKILETAEANTPQVEEAKPIVAGLSLSLAKPNYQPTEPIHLNMTIKTGKFDLLAPYVTAGGTGAFTKLVVKNEAGETIKPKHPITMANESKTLIWKGKEARCIRGIKLGAKTECQVALDNLRTYYDFTSGVYTLQVLMSLKIYRDFLEDQSLQIVEIEREIAEVQGSKKLPTDAKQEVTTRLREEIEYIQSQEKERSDRIYLPLDSYRGST</sequence>
<gene>
    <name evidence="1" type="ORF">METZ01_LOCUS254760</name>
</gene>
<proteinExistence type="predicted"/>